<dbReference type="Proteomes" id="UP000728647">
    <property type="component" value="Unassembled WGS sequence"/>
</dbReference>
<dbReference type="Pfam" id="PF10025">
    <property type="entry name" value="DUF2267"/>
    <property type="match status" value="1"/>
</dbReference>
<protein>
    <submittedName>
        <fullName evidence="1">DUF2267 domain-containing protein</fullName>
    </submittedName>
</protein>
<dbReference type="Gene3D" id="1.10.490.110">
    <property type="entry name" value="Uncharacterized conserved protein DUF2267"/>
    <property type="match status" value="1"/>
</dbReference>
<dbReference type="InterPro" id="IPR018727">
    <property type="entry name" value="DUF2267"/>
</dbReference>
<evidence type="ECO:0000313" key="2">
    <source>
        <dbReference type="Proteomes" id="UP000728647"/>
    </source>
</evidence>
<comment type="caution">
    <text evidence="1">The sequence shown here is derived from an EMBL/GenBank/DDBJ whole genome shotgun (WGS) entry which is preliminary data.</text>
</comment>
<accession>A0A8J8GHE3</accession>
<reference evidence="1" key="1">
    <citation type="submission" date="2020-06" db="EMBL/GenBank/DDBJ databases">
        <title>Haloterrigena sp. nov., an extremely halophilic archaeon isolated from a saline sediment.</title>
        <authorList>
            <person name="Liu B.-B."/>
        </authorList>
    </citation>
    <scope>NUCLEOTIDE SEQUENCE</scope>
    <source>
        <strain evidence="1">SYSU A121-1</strain>
    </source>
</reference>
<dbReference type="RefSeq" id="WP_174701231.1">
    <property type="nucleotide sequence ID" value="NZ_JABURA010000001.1"/>
</dbReference>
<gene>
    <name evidence="1" type="ORF">HT576_03110</name>
</gene>
<dbReference type="EMBL" id="JABURA010000001">
    <property type="protein sequence ID" value="NUB90023.1"/>
    <property type="molecule type" value="Genomic_DNA"/>
</dbReference>
<evidence type="ECO:0000313" key="1">
    <source>
        <dbReference type="EMBL" id="NUB90023.1"/>
    </source>
</evidence>
<proteinExistence type="predicted"/>
<dbReference type="AlphaFoldDB" id="A0A8J8GHE3"/>
<organism evidence="1 2">
    <name type="scientific">Haloterrigena gelatinilytica</name>
    <dbReference type="NCBI Taxonomy" id="2741724"/>
    <lineage>
        <taxon>Archaea</taxon>
        <taxon>Methanobacteriati</taxon>
        <taxon>Methanobacteriota</taxon>
        <taxon>Stenosarchaea group</taxon>
        <taxon>Halobacteria</taxon>
        <taxon>Halobacteriales</taxon>
        <taxon>Natrialbaceae</taxon>
        <taxon>Haloterrigena</taxon>
    </lineage>
</organism>
<dbReference type="OrthoDB" id="156509at2157"/>
<dbReference type="InterPro" id="IPR038282">
    <property type="entry name" value="DUF2267_sf"/>
</dbReference>
<sequence length="132" mass="14699">MERHDFYQSVQYEANLAGEADARDATQAVLSALGERLDETRSQRLDGQLPEEIGEHLVQDDSGRRFDYDEFLERIEDRTDRAAVGDPEGLASAVVGTLLEHVDAEESDALRERLAELDFEEAIPAVGPGARR</sequence>
<name>A0A8J8GHE3_9EURY</name>